<dbReference type="PANTHER" id="PTHR22888:SF18">
    <property type="entry name" value="CYTOCHROME BO(3) UBIQUINOL OXIDASE SUBUNIT 2"/>
    <property type="match status" value="1"/>
</dbReference>
<gene>
    <name evidence="16" type="ORF">AVO44_04450</name>
</gene>
<dbReference type="InterPro" id="IPR008972">
    <property type="entry name" value="Cupredoxin"/>
</dbReference>
<dbReference type="STRING" id="1685378.AVO44_04450"/>
<dbReference type="CDD" id="cd04212">
    <property type="entry name" value="CuRO_UO_II"/>
    <property type="match status" value="1"/>
</dbReference>
<dbReference type="GO" id="GO:0042773">
    <property type="term" value="P:ATP synthesis coupled electron transport"/>
    <property type="evidence" value="ECO:0007669"/>
    <property type="project" value="TreeGrafter"/>
</dbReference>
<evidence type="ECO:0000256" key="13">
    <source>
        <dbReference type="SAM" id="Phobius"/>
    </source>
</evidence>
<dbReference type="InterPro" id="IPR045187">
    <property type="entry name" value="CcO_II"/>
</dbReference>
<evidence type="ECO:0000259" key="14">
    <source>
        <dbReference type="PROSITE" id="PS50857"/>
    </source>
</evidence>
<evidence type="ECO:0000256" key="4">
    <source>
        <dbReference type="ARBA" id="ARBA00022475"/>
    </source>
</evidence>
<evidence type="ECO:0000256" key="9">
    <source>
        <dbReference type="ARBA" id="ARBA00022989"/>
    </source>
</evidence>
<dbReference type="GO" id="GO:0016491">
    <property type="term" value="F:oxidoreductase activity"/>
    <property type="evidence" value="ECO:0007669"/>
    <property type="project" value="UniProtKB-KW"/>
</dbReference>
<dbReference type="GO" id="GO:0004129">
    <property type="term" value="F:cytochrome-c oxidase activity"/>
    <property type="evidence" value="ECO:0007669"/>
    <property type="project" value="InterPro"/>
</dbReference>
<dbReference type="Gene3D" id="2.60.40.420">
    <property type="entry name" value="Cupredoxins - blue copper proteins"/>
    <property type="match status" value="1"/>
</dbReference>
<proteinExistence type="inferred from homology"/>
<evidence type="ECO:0000256" key="10">
    <source>
        <dbReference type="ARBA" id="ARBA00023002"/>
    </source>
</evidence>
<dbReference type="AlphaFoldDB" id="A0A0X3U2N0"/>
<comment type="caution">
    <text evidence="16">The sequence shown here is derived from an EMBL/GenBank/DDBJ whole genome shotgun (WGS) entry which is preliminary data.</text>
</comment>
<comment type="similarity">
    <text evidence="2">Belongs to the cytochrome c oxidase subunit 2 family.</text>
</comment>
<keyword evidence="5" id="KW-0679">Respiratory chain</keyword>
<dbReference type="RefSeq" id="WP_068333183.1">
    <property type="nucleotide sequence ID" value="NZ_LQBP01000002.1"/>
</dbReference>
<feature type="region of interest" description="Disordered" evidence="12">
    <location>
        <begin position="300"/>
        <end position="320"/>
    </location>
</feature>
<name>A0A0X3U2N0_9RHOB</name>
<keyword evidence="8" id="KW-0249">Electron transport</keyword>
<keyword evidence="11 13" id="KW-0472">Membrane</keyword>
<protein>
    <submittedName>
        <fullName evidence="16">Cytochrome O ubiquinol oxidase</fullName>
    </submittedName>
</protein>
<feature type="domain" description="Cytochrome oxidase subunit II transmembrane region profile" evidence="15">
    <location>
        <begin position="25"/>
        <end position="123"/>
    </location>
</feature>
<keyword evidence="3" id="KW-0813">Transport</keyword>
<dbReference type="GO" id="GO:0005507">
    <property type="term" value="F:copper ion binding"/>
    <property type="evidence" value="ECO:0007669"/>
    <property type="project" value="InterPro"/>
</dbReference>
<feature type="domain" description="Cytochrome oxidase subunit II copper A binding" evidence="14">
    <location>
        <begin position="129"/>
        <end position="241"/>
    </location>
</feature>
<dbReference type="Gene3D" id="1.10.287.90">
    <property type="match status" value="1"/>
</dbReference>
<dbReference type="SUPFAM" id="SSF49503">
    <property type="entry name" value="Cupredoxins"/>
    <property type="match status" value="1"/>
</dbReference>
<sequence length="320" mass="35289">MALLRPSAWLWAGSAAVVLVVVSGQVSWASDSFLDPQGPIAAAQKTHLLRATALILIAVIPVLVLVPLIAMRYRRRRGGSAQYRPKWDFSAKLEFVMWGVPVVIVALLSFYLWKATHRLDPYSSGFGDTPALDVQVVGLDWKWLFIYPDLGIASVGELGIPIKQQVAMTLTTDTVMQSFMIPALAGQIYAMPGMTTKLHLVADTPKTMQGENTQYSGRGFTKQKFQTFAMQPNEFDAWVEGVRANGIPLTAETYRTLAMRTDRDEVQAALGTAKMPERALYFTLEDGDLFQSILHRYHGGQPLPADQQPGTAQYGKKGAQ</sequence>
<evidence type="ECO:0000256" key="12">
    <source>
        <dbReference type="SAM" id="MobiDB-lite"/>
    </source>
</evidence>
<feature type="transmembrane region" description="Helical" evidence="13">
    <location>
        <begin position="91"/>
        <end position="113"/>
    </location>
</feature>
<dbReference type="InterPro" id="IPR002429">
    <property type="entry name" value="CcO_II-like_C"/>
</dbReference>
<keyword evidence="7" id="KW-0732">Signal</keyword>
<organism evidence="16 17">
    <name type="scientific">Ruegeria profundi</name>
    <dbReference type="NCBI Taxonomy" id="1685378"/>
    <lineage>
        <taxon>Bacteria</taxon>
        <taxon>Pseudomonadati</taxon>
        <taxon>Pseudomonadota</taxon>
        <taxon>Alphaproteobacteria</taxon>
        <taxon>Rhodobacterales</taxon>
        <taxon>Roseobacteraceae</taxon>
        <taxon>Ruegeria</taxon>
    </lineage>
</organism>
<evidence type="ECO:0000256" key="7">
    <source>
        <dbReference type="ARBA" id="ARBA00022729"/>
    </source>
</evidence>
<evidence type="ECO:0000256" key="2">
    <source>
        <dbReference type="ARBA" id="ARBA00007866"/>
    </source>
</evidence>
<accession>A0A0X3U2N0</accession>
<dbReference type="PROSITE" id="PS50999">
    <property type="entry name" value="COX2_TM"/>
    <property type="match status" value="1"/>
</dbReference>
<evidence type="ECO:0000256" key="11">
    <source>
        <dbReference type="ARBA" id="ARBA00023136"/>
    </source>
</evidence>
<keyword evidence="4" id="KW-1003">Cell membrane</keyword>
<dbReference type="EMBL" id="LQBP01000002">
    <property type="protein sequence ID" value="KUJ81126.1"/>
    <property type="molecule type" value="Genomic_DNA"/>
</dbReference>
<dbReference type="InterPro" id="IPR036257">
    <property type="entry name" value="Cyt_c_oxidase_su2_TM_sf"/>
</dbReference>
<keyword evidence="10" id="KW-0560">Oxidoreductase</keyword>
<evidence type="ECO:0000313" key="16">
    <source>
        <dbReference type="EMBL" id="KUJ81126.1"/>
    </source>
</evidence>
<evidence type="ECO:0000259" key="15">
    <source>
        <dbReference type="PROSITE" id="PS50999"/>
    </source>
</evidence>
<dbReference type="PANTHER" id="PTHR22888">
    <property type="entry name" value="CYTOCHROME C OXIDASE, SUBUNIT II"/>
    <property type="match status" value="1"/>
</dbReference>
<reference evidence="17" key="1">
    <citation type="submission" date="2015-12" db="EMBL/GenBank/DDBJ databases">
        <authorList>
            <person name="Zhang G."/>
            <person name="Stingl U."/>
        </authorList>
    </citation>
    <scope>NUCLEOTIDE SEQUENCE [LARGE SCALE GENOMIC DNA]</scope>
    <source>
        <strain evidence="17">ZGT108</strain>
    </source>
</reference>
<dbReference type="Proteomes" id="UP000053690">
    <property type="component" value="Unassembled WGS sequence"/>
</dbReference>
<evidence type="ECO:0000256" key="5">
    <source>
        <dbReference type="ARBA" id="ARBA00022660"/>
    </source>
</evidence>
<evidence type="ECO:0000256" key="1">
    <source>
        <dbReference type="ARBA" id="ARBA00004651"/>
    </source>
</evidence>
<dbReference type="SUPFAM" id="SSF81464">
    <property type="entry name" value="Cytochrome c oxidase subunit II-like, transmembrane region"/>
    <property type="match status" value="1"/>
</dbReference>
<keyword evidence="6 13" id="KW-0812">Transmembrane</keyword>
<dbReference type="GO" id="GO:0005886">
    <property type="term" value="C:plasma membrane"/>
    <property type="evidence" value="ECO:0007669"/>
    <property type="project" value="UniProtKB-SubCell"/>
</dbReference>
<keyword evidence="17" id="KW-1185">Reference proteome</keyword>
<evidence type="ECO:0000313" key="17">
    <source>
        <dbReference type="Proteomes" id="UP000053690"/>
    </source>
</evidence>
<evidence type="ECO:0000256" key="6">
    <source>
        <dbReference type="ARBA" id="ARBA00022692"/>
    </source>
</evidence>
<evidence type="ECO:0000256" key="8">
    <source>
        <dbReference type="ARBA" id="ARBA00022982"/>
    </source>
</evidence>
<dbReference type="InterPro" id="IPR034227">
    <property type="entry name" value="CuRO_UO_II"/>
</dbReference>
<dbReference type="PROSITE" id="PS50857">
    <property type="entry name" value="COX2_CUA"/>
    <property type="match status" value="1"/>
</dbReference>
<comment type="subcellular location">
    <subcellularLocation>
        <location evidence="1">Cell membrane</location>
        <topology evidence="1">Multi-pass membrane protein</topology>
    </subcellularLocation>
</comment>
<feature type="transmembrane region" description="Helical" evidence="13">
    <location>
        <begin position="48"/>
        <end position="70"/>
    </location>
</feature>
<keyword evidence="9 13" id="KW-1133">Transmembrane helix</keyword>
<evidence type="ECO:0000256" key="3">
    <source>
        <dbReference type="ARBA" id="ARBA00022448"/>
    </source>
</evidence>
<dbReference type="InterPro" id="IPR011759">
    <property type="entry name" value="Cyt_c_oxidase_su2_TM_dom"/>
</dbReference>